<protein>
    <submittedName>
        <fullName evidence="3">Uncharacterized protein</fullName>
    </submittedName>
</protein>
<gene>
    <name evidence="3" type="ORF">PPROV_000959400</name>
</gene>
<dbReference type="Proteomes" id="UP000660262">
    <property type="component" value="Unassembled WGS sequence"/>
</dbReference>
<name>A0A830HVR6_9CHLO</name>
<dbReference type="InterPro" id="IPR051412">
    <property type="entry name" value="Formin_Homology_Diaphanous_sf"/>
</dbReference>
<feature type="region of interest" description="Disordered" evidence="1">
    <location>
        <begin position="223"/>
        <end position="245"/>
    </location>
</feature>
<reference evidence="3" key="1">
    <citation type="submission" date="2020-10" db="EMBL/GenBank/DDBJ databases">
        <title>Unveiling of a novel bifunctional photoreceptor, Dualchrome1, isolated from a cosmopolitan green alga.</title>
        <authorList>
            <person name="Suzuki S."/>
            <person name="Kawachi M."/>
        </authorList>
    </citation>
    <scope>NUCLEOTIDE SEQUENCE</scope>
    <source>
        <strain evidence="3">NIES 2893</strain>
    </source>
</reference>
<feature type="signal peptide" evidence="2">
    <location>
        <begin position="1"/>
        <end position="19"/>
    </location>
</feature>
<keyword evidence="4" id="KW-1185">Reference proteome</keyword>
<accession>A0A830HVR6</accession>
<feature type="compositionally biased region" description="Pro residues" evidence="1">
    <location>
        <begin position="228"/>
        <end position="244"/>
    </location>
</feature>
<evidence type="ECO:0000256" key="1">
    <source>
        <dbReference type="SAM" id="MobiDB-lite"/>
    </source>
</evidence>
<sequence length="486" mass="52747">MTSTHIACVLIIVLSLTLGVSTCSATRLQKLAAASQKRKAAARAQQVAHRLKIGLNADDEHKDGGYDCPPHIRDVCELAWTKKRDARGRPLLEPDDQLKCENLQRLCVYDIDYNLVGRTKCGDVFPQEKGVEGTDCTVHASQFERRTVRSCGGVTVAAALSAARLLALARKPHGICAPSLANGFHFSAQGESAPSLDVSAPPPPPPLPYPPIILGTADSGFPRLLPHVSPPPRPPPRPRPPPPAAHVCSPECVAALSPIVAHLRECEDHSDPAKEALRVVSSAYEVSCGVNKIHAGSVYEPRVDFQTPQQTAREVKRYNATDSRVYHGRNATERAFFSPSVRHETVRAASRGDVLAYKHRNAENRREETTDELLDTYGAPPPPAPPGDVSGGRFAQRSKIGERLGLDDRHVQHVRAPAPPASPGQPPSPHGLVHMVTSQEQRDESRNPTGLRAAFGALDDDVRIKATTKDGHDDHLHHHHHRNGAL</sequence>
<comment type="caution">
    <text evidence="3">The sequence shown here is derived from an EMBL/GenBank/DDBJ whole genome shotgun (WGS) entry which is preliminary data.</text>
</comment>
<organism evidence="3 4">
    <name type="scientific">Pycnococcus provasolii</name>
    <dbReference type="NCBI Taxonomy" id="41880"/>
    <lineage>
        <taxon>Eukaryota</taxon>
        <taxon>Viridiplantae</taxon>
        <taxon>Chlorophyta</taxon>
        <taxon>Pseudoscourfieldiophyceae</taxon>
        <taxon>Pseudoscourfieldiales</taxon>
        <taxon>Pycnococcaceae</taxon>
        <taxon>Pycnococcus</taxon>
    </lineage>
</organism>
<feature type="compositionally biased region" description="Pro residues" evidence="1">
    <location>
        <begin position="417"/>
        <end position="429"/>
    </location>
</feature>
<dbReference type="AlphaFoldDB" id="A0A830HVR6"/>
<feature type="region of interest" description="Disordered" evidence="1">
    <location>
        <begin position="414"/>
        <end position="447"/>
    </location>
</feature>
<evidence type="ECO:0000256" key="2">
    <source>
        <dbReference type="SAM" id="SignalP"/>
    </source>
</evidence>
<dbReference type="GO" id="GO:0030041">
    <property type="term" value="P:actin filament polymerization"/>
    <property type="evidence" value="ECO:0007669"/>
    <property type="project" value="TreeGrafter"/>
</dbReference>
<feature type="region of interest" description="Disordered" evidence="1">
    <location>
        <begin position="361"/>
        <end position="391"/>
    </location>
</feature>
<keyword evidence="2" id="KW-0732">Signal</keyword>
<feature type="chain" id="PRO_5032781938" evidence="2">
    <location>
        <begin position="20"/>
        <end position="486"/>
    </location>
</feature>
<dbReference type="GO" id="GO:0005884">
    <property type="term" value="C:actin filament"/>
    <property type="evidence" value="ECO:0007669"/>
    <property type="project" value="TreeGrafter"/>
</dbReference>
<dbReference type="EMBL" id="BNJQ01000031">
    <property type="protein sequence ID" value="GHP10863.1"/>
    <property type="molecule type" value="Genomic_DNA"/>
</dbReference>
<evidence type="ECO:0000313" key="4">
    <source>
        <dbReference type="Proteomes" id="UP000660262"/>
    </source>
</evidence>
<evidence type="ECO:0000313" key="3">
    <source>
        <dbReference type="EMBL" id="GHP10863.1"/>
    </source>
</evidence>
<dbReference type="PANTHER" id="PTHR45691">
    <property type="entry name" value="PROTEIN DIAPHANOUS"/>
    <property type="match status" value="1"/>
</dbReference>
<proteinExistence type="predicted"/>
<dbReference type="PANTHER" id="PTHR45691:SF6">
    <property type="entry name" value="PROTEIN DIAPHANOUS"/>
    <property type="match status" value="1"/>
</dbReference>